<evidence type="ECO:0000313" key="1">
    <source>
        <dbReference type="EMBL" id="PSR71041.1"/>
    </source>
</evidence>
<reference evidence="1 2" key="1">
    <citation type="submission" date="2018-02" db="EMBL/GenBank/DDBJ databases">
        <title>Genome sequence of the basidiomycete white-rot fungus Phlebia centrifuga.</title>
        <authorList>
            <person name="Granchi Z."/>
            <person name="Peng M."/>
            <person name="de Vries R.P."/>
            <person name="Hilden K."/>
            <person name="Makela M.R."/>
            <person name="Grigoriev I."/>
            <person name="Riley R."/>
        </authorList>
    </citation>
    <scope>NUCLEOTIDE SEQUENCE [LARGE SCALE GENOMIC DNA]</scope>
    <source>
        <strain evidence="1 2">FBCC195</strain>
    </source>
</reference>
<accession>A0A2R6NFE8</accession>
<dbReference type="EMBL" id="MLYV02001296">
    <property type="protein sequence ID" value="PSR71041.1"/>
    <property type="molecule type" value="Genomic_DNA"/>
</dbReference>
<dbReference type="Proteomes" id="UP000186601">
    <property type="component" value="Unassembled WGS sequence"/>
</dbReference>
<comment type="caution">
    <text evidence="1">The sequence shown here is derived from an EMBL/GenBank/DDBJ whole genome shotgun (WGS) entry which is preliminary data.</text>
</comment>
<name>A0A2R6NFE8_9APHY</name>
<keyword evidence="2" id="KW-1185">Reference proteome</keyword>
<dbReference type="AlphaFoldDB" id="A0A2R6NFE8"/>
<organism evidence="1 2">
    <name type="scientific">Hermanssonia centrifuga</name>
    <dbReference type="NCBI Taxonomy" id="98765"/>
    <lineage>
        <taxon>Eukaryota</taxon>
        <taxon>Fungi</taxon>
        <taxon>Dikarya</taxon>
        <taxon>Basidiomycota</taxon>
        <taxon>Agaricomycotina</taxon>
        <taxon>Agaricomycetes</taxon>
        <taxon>Polyporales</taxon>
        <taxon>Meruliaceae</taxon>
        <taxon>Hermanssonia</taxon>
    </lineage>
</organism>
<evidence type="ECO:0000313" key="2">
    <source>
        <dbReference type="Proteomes" id="UP000186601"/>
    </source>
</evidence>
<gene>
    <name evidence="1" type="ORF">PHLCEN_2v13089</name>
</gene>
<proteinExistence type="predicted"/>
<protein>
    <submittedName>
        <fullName evidence="1">Uncharacterized protein</fullName>
    </submittedName>
</protein>
<sequence length="51" mass="5715">MYHVNELLNRLRRCGADSTATKLDQAAAAAPFIPISTHRRKALLDDLLHDN</sequence>